<organism evidence="2 3">
    <name type="scientific">Curvibacter microcysteis</name>
    <dbReference type="NCBI Taxonomy" id="3026419"/>
    <lineage>
        <taxon>Bacteria</taxon>
        <taxon>Pseudomonadati</taxon>
        <taxon>Pseudomonadota</taxon>
        <taxon>Betaproteobacteria</taxon>
        <taxon>Burkholderiales</taxon>
        <taxon>Comamonadaceae</taxon>
        <taxon>Curvibacter</taxon>
    </lineage>
</organism>
<dbReference type="Proteomes" id="UP001528672">
    <property type="component" value="Unassembled WGS sequence"/>
</dbReference>
<reference evidence="2 3" key="1">
    <citation type="submission" date="2023-02" db="EMBL/GenBank/DDBJ databases">
        <title>Bacterial whole genome sequence for Curvibacter sp. HBC28.</title>
        <authorList>
            <person name="Le V."/>
            <person name="Ko S.-R."/>
            <person name="Ahn C.-Y."/>
            <person name="Oh H.-M."/>
        </authorList>
    </citation>
    <scope>NUCLEOTIDE SEQUENCE [LARGE SCALE GENOMIC DNA]</scope>
    <source>
        <strain evidence="2 3">HBC28</strain>
    </source>
</reference>
<feature type="region of interest" description="Disordered" evidence="1">
    <location>
        <begin position="243"/>
        <end position="274"/>
    </location>
</feature>
<dbReference type="EMBL" id="JAQSIO010000003">
    <property type="protein sequence ID" value="MDD0815265.1"/>
    <property type="molecule type" value="Genomic_DNA"/>
</dbReference>
<feature type="compositionally biased region" description="Pro residues" evidence="1">
    <location>
        <begin position="1"/>
        <end position="27"/>
    </location>
</feature>
<sequence>MSEPTPLPPPPWPGSAAPAAPPAPGNPATPHQAPLDALRAQGADRLEPLRFHYLTLLAQRIAQAPAHRAARLQPRLEQGLLDLQAQVAQARSEAQARLSALEPSAPEAARELARLLAAQDWPALRRQRLARPAAPGSRPLVALTQYLEQASAQVPSDGEVLRRDGLPELKSATRFRPGWTRLRAEQRVSQALAQAPDQAGPFNSQMLLLRSLELLRKLSPAYLEHLVSQVDTLLWLEQASLKAPKATKPGAKVASKPPGKASTSPAKTPRRKAT</sequence>
<dbReference type="RefSeq" id="WP_273926919.1">
    <property type="nucleotide sequence ID" value="NZ_JAQSIO010000003.1"/>
</dbReference>
<name>A0ABT5MJ90_9BURK</name>
<evidence type="ECO:0000313" key="2">
    <source>
        <dbReference type="EMBL" id="MDD0815265.1"/>
    </source>
</evidence>
<evidence type="ECO:0000256" key="1">
    <source>
        <dbReference type="SAM" id="MobiDB-lite"/>
    </source>
</evidence>
<gene>
    <name evidence="2" type="ORF">PSQ39_11540</name>
</gene>
<comment type="caution">
    <text evidence="2">The sequence shown here is derived from an EMBL/GenBank/DDBJ whole genome shotgun (WGS) entry which is preliminary data.</text>
</comment>
<feature type="region of interest" description="Disordered" evidence="1">
    <location>
        <begin position="1"/>
        <end position="36"/>
    </location>
</feature>
<keyword evidence="3" id="KW-1185">Reference proteome</keyword>
<accession>A0ABT5MJ90</accession>
<evidence type="ECO:0000313" key="3">
    <source>
        <dbReference type="Proteomes" id="UP001528672"/>
    </source>
</evidence>
<dbReference type="InterPro" id="IPR021549">
    <property type="entry name" value="DUF2894"/>
</dbReference>
<proteinExistence type="predicted"/>
<protein>
    <submittedName>
        <fullName evidence="2">DUF2894 domain-containing protein</fullName>
    </submittedName>
</protein>
<dbReference type="Pfam" id="PF11445">
    <property type="entry name" value="DUF2894"/>
    <property type="match status" value="1"/>
</dbReference>